<dbReference type="PANTHER" id="PTHR11579:SF0">
    <property type="entry name" value="PROTEIN-L-ISOASPARTATE(D-ASPARTATE) O-METHYLTRANSFERASE"/>
    <property type="match status" value="1"/>
</dbReference>
<comment type="subcellular location">
    <subcellularLocation>
        <location evidence="1">Cytoplasm</location>
    </subcellularLocation>
</comment>
<proteinExistence type="inferred from homology"/>
<dbReference type="GO" id="GO:0032259">
    <property type="term" value="P:methylation"/>
    <property type="evidence" value="ECO:0007669"/>
    <property type="project" value="UniProtKB-KW"/>
</dbReference>
<evidence type="ECO:0000256" key="3">
    <source>
        <dbReference type="ARBA" id="ARBA00011890"/>
    </source>
</evidence>
<keyword evidence="7" id="KW-0949">S-adenosyl-L-methionine</keyword>
<dbReference type="Pfam" id="PF01135">
    <property type="entry name" value="PCMT"/>
    <property type="match status" value="1"/>
</dbReference>
<protein>
    <recommendedName>
        <fullName evidence="3">protein-L-isoaspartate(D-aspartate) O-methyltransferase</fullName>
        <ecNumber evidence="3">2.1.1.77</ecNumber>
    </recommendedName>
</protein>
<name>A0AAD5WQG9_9PEZI</name>
<comment type="caution">
    <text evidence="8">The sequence shown here is derived from an EMBL/GenBank/DDBJ whole genome shotgun (WGS) entry which is preliminary data.</text>
</comment>
<organism evidence="8 9">
    <name type="scientific">Zalerion maritima</name>
    <dbReference type="NCBI Taxonomy" id="339359"/>
    <lineage>
        <taxon>Eukaryota</taxon>
        <taxon>Fungi</taxon>
        <taxon>Dikarya</taxon>
        <taxon>Ascomycota</taxon>
        <taxon>Pezizomycotina</taxon>
        <taxon>Sordariomycetes</taxon>
        <taxon>Lulworthiomycetidae</taxon>
        <taxon>Lulworthiales</taxon>
        <taxon>Lulworthiaceae</taxon>
        <taxon>Zalerion</taxon>
    </lineage>
</organism>
<sequence length="248" mass="27546">MAWRCSGGTNEELIRNMASKGLIKNDDVKEAFIKVDRAHYAPNFAYEDSPQTIGYGATISAPHMHASALEYLLPFIKPSTTHPGRPRRILDVGSGSGYLCHVMAELAGDDSKVVGIEHIQGLVDLGRDNMARSPAGRSLLDSERVRFVLGDGRKGWKEPTSAEGGAEWDAERDGWDAIHVGAASKGWHQELLDQLRRPGRMFIPVEDPRGGWQDIWVVDKDEEGGIEKRKLFGVRYVPLTDAEEQLKR</sequence>
<dbReference type="SUPFAM" id="SSF53335">
    <property type="entry name" value="S-adenosyl-L-methionine-dependent methyltransferases"/>
    <property type="match status" value="1"/>
</dbReference>
<keyword evidence="6" id="KW-0808">Transferase</keyword>
<dbReference type="Gene3D" id="3.40.50.150">
    <property type="entry name" value="Vaccinia Virus protein VP39"/>
    <property type="match status" value="1"/>
</dbReference>
<dbReference type="EC" id="2.1.1.77" evidence="3"/>
<evidence type="ECO:0000313" key="8">
    <source>
        <dbReference type="EMBL" id="KAJ2896876.1"/>
    </source>
</evidence>
<dbReference type="CDD" id="cd02440">
    <property type="entry name" value="AdoMet_MTases"/>
    <property type="match status" value="1"/>
</dbReference>
<evidence type="ECO:0000313" key="9">
    <source>
        <dbReference type="Proteomes" id="UP001201980"/>
    </source>
</evidence>
<dbReference type="InterPro" id="IPR029063">
    <property type="entry name" value="SAM-dependent_MTases_sf"/>
</dbReference>
<evidence type="ECO:0000256" key="1">
    <source>
        <dbReference type="ARBA" id="ARBA00004496"/>
    </source>
</evidence>
<dbReference type="PANTHER" id="PTHR11579">
    <property type="entry name" value="PROTEIN-L-ISOASPARTATE O-METHYLTRANSFERASE"/>
    <property type="match status" value="1"/>
</dbReference>
<evidence type="ECO:0000256" key="2">
    <source>
        <dbReference type="ARBA" id="ARBA00005369"/>
    </source>
</evidence>
<keyword evidence="9" id="KW-1185">Reference proteome</keyword>
<dbReference type="GO" id="GO:0004719">
    <property type="term" value="F:protein-L-isoaspartate (D-aspartate) O-methyltransferase activity"/>
    <property type="evidence" value="ECO:0007669"/>
    <property type="project" value="UniProtKB-EC"/>
</dbReference>
<evidence type="ECO:0000256" key="4">
    <source>
        <dbReference type="ARBA" id="ARBA00022490"/>
    </source>
</evidence>
<keyword evidence="5" id="KW-0489">Methyltransferase</keyword>
<evidence type="ECO:0000256" key="6">
    <source>
        <dbReference type="ARBA" id="ARBA00022679"/>
    </source>
</evidence>
<dbReference type="AlphaFoldDB" id="A0AAD5WQG9"/>
<gene>
    <name evidence="8" type="ORF">MKZ38_005129</name>
</gene>
<evidence type="ECO:0000256" key="5">
    <source>
        <dbReference type="ARBA" id="ARBA00022603"/>
    </source>
</evidence>
<keyword evidence="4" id="KW-0963">Cytoplasm</keyword>
<reference evidence="8" key="1">
    <citation type="submission" date="2022-07" db="EMBL/GenBank/DDBJ databases">
        <title>Draft genome sequence of Zalerion maritima ATCC 34329, a (micro)plastics degrading marine fungus.</title>
        <authorList>
            <person name="Paco A."/>
            <person name="Goncalves M.F.M."/>
            <person name="Rocha-Santos T.A.P."/>
            <person name="Alves A."/>
        </authorList>
    </citation>
    <scope>NUCLEOTIDE SEQUENCE</scope>
    <source>
        <strain evidence="8">ATCC 34329</strain>
    </source>
</reference>
<dbReference type="InterPro" id="IPR000682">
    <property type="entry name" value="PCMT"/>
</dbReference>
<dbReference type="Proteomes" id="UP001201980">
    <property type="component" value="Unassembled WGS sequence"/>
</dbReference>
<dbReference type="GO" id="GO:0005737">
    <property type="term" value="C:cytoplasm"/>
    <property type="evidence" value="ECO:0007669"/>
    <property type="project" value="UniProtKB-SubCell"/>
</dbReference>
<comment type="similarity">
    <text evidence="2">Belongs to the methyltransferase superfamily. L-isoaspartyl/D-aspartyl protein methyltransferase family.</text>
</comment>
<dbReference type="EMBL" id="JAKWBI020000308">
    <property type="protein sequence ID" value="KAJ2896876.1"/>
    <property type="molecule type" value="Genomic_DNA"/>
</dbReference>
<accession>A0AAD5WQG9</accession>
<evidence type="ECO:0000256" key="7">
    <source>
        <dbReference type="ARBA" id="ARBA00022691"/>
    </source>
</evidence>